<dbReference type="GO" id="GO:0046872">
    <property type="term" value="F:metal ion binding"/>
    <property type="evidence" value="ECO:0007669"/>
    <property type="project" value="UniProtKB-KW"/>
</dbReference>
<proteinExistence type="predicted"/>
<keyword evidence="5" id="KW-1185">Reference proteome</keyword>
<keyword evidence="1" id="KW-0479">Metal-binding</keyword>
<dbReference type="PANTHER" id="PTHR45953">
    <property type="entry name" value="IDURONATE 2-SULFATASE"/>
    <property type="match status" value="1"/>
</dbReference>
<reference evidence="4 5" key="1">
    <citation type="submission" date="2020-07" db="EMBL/GenBank/DDBJ databases">
        <title>Genomic Encyclopedia of Type Strains, Phase IV (KMG-V): Genome sequencing to study the core and pangenomes of soil and plant-associated prokaryotes.</title>
        <authorList>
            <person name="Whitman W."/>
        </authorList>
    </citation>
    <scope>NUCLEOTIDE SEQUENCE [LARGE SCALE GENOMIC DNA]</scope>
    <source>
        <strain evidence="4 5">AN3</strain>
    </source>
</reference>
<evidence type="ECO:0000259" key="3">
    <source>
        <dbReference type="Pfam" id="PF00884"/>
    </source>
</evidence>
<sequence>MNKPNVIVIMADQLRYDFFASRHMPNLQALAAESAVFANAYCAAPLCVPSRGSFFTGHYPNTTGCLINAWVESDKQHGIIAEGTSNLYDLLAQEWDCWHTGKQHLLYEPPLERRPATGIHWHTLEDHYASMLTSRGHRAPGGPRFRARVPELASGKHTVLGDYSTPETGCYEPGFDSFFDGYILRSSLDALDKRDPAKPFFLSAMFLAPHPPFDVPEPWYSMVHEIALPQNVGEWSAGQSPLQLYNLTGFIGSRYSRDDWQEIWRVYAGLVDLLDHCVGALVAKLKALRIYDDTLIVFTSDHGEMLGSHCLWQKMCLYEEAVRTPVLFKWPKDTHAVGLHTRPVSHLDVMPTICDAVGLPVPVDLPGQSLIPTMTETTAVHRDVFIQYDGNGGLGNFSRCIVRGTQKLIVDIFKDEIFFELYDLADDPQEQHNLVREHPDLAASLFSALITHMRKTGDHLVLTDQQLGRFIKQETD</sequence>
<dbReference type="EMBL" id="JACGXN010000011">
    <property type="protein sequence ID" value="MBA8880992.1"/>
    <property type="molecule type" value="Genomic_DNA"/>
</dbReference>
<dbReference type="AlphaFoldDB" id="A0A839EQA9"/>
<feature type="domain" description="Sulfatase N-terminal" evidence="3">
    <location>
        <begin position="4"/>
        <end position="358"/>
    </location>
</feature>
<dbReference type="Gene3D" id="3.40.720.10">
    <property type="entry name" value="Alkaline Phosphatase, subunit A"/>
    <property type="match status" value="1"/>
</dbReference>
<dbReference type="RefSeq" id="WP_182551624.1">
    <property type="nucleotide sequence ID" value="NZ_JACGXN010000011.1"/>
</dbReference>
<comment type="caution">
    <text evidence="4">The sequence shown here is derived from an EMBL/GenBank/DDBJ whole genome shotgun (WGS) entry which is preliminary data.</text>
</comment>
<evidence type="ECO:0000256" key="1">
    <source>
        <dbReference type="ARBA" id="ARBA00022723"/>
    </source>
</evidence>
<organism evidence="4 5">
    <name type="scientific">Phyllobacterium myrsinacearum</name>
    <dbReference type="NCBI Taxonomy" id="28101"/>
    <lineage>
        <taxon>Bacteria</taxon>
        <taxon>Pseudomonadati</taxon>
        <taxon>Pseudomonadota</taxon>
        <taxon>Alphaproteobacteria</taxon>
        <taxon>Hyphomicrobiales</taxon>
        <taxon>Phyllobacteriaceae</taxon>
        <taxon>Phyllobacterium</taxon>
    </lineage>
</organism>
<protein>
    <submittedName>
        <fullName evidence="4">Arylsulfatase A-like enzyme</fullName>
    </submittedName>
</protein>
<evidence type="ECO:0000313" key="5">
    <source>
        <dbReference type="Proteomes" id="UP000549052"/>
    </source>
</evidence>
<dbReference type="PANTHER" id="PTHR45953:SF1">
    <property type="entry name" value="IDURONATE 2-SULFATASE"/>
    <property type="match status" value="1"/>
</dbReference>
<accession>A0A839EQA9</accession>
<gene>
    <name evidence="4" type="ORF">FHW16_004727</name>
</gene>
<evidence type="ECO:0000313" key="4">
    <source>
        <dbReference type="EMBL" id="MBA8880992.1"/>
    </source>
</evidence>
<evidence type="ECO:0000256" key="2">
    <source>
        <dbReference type="ARBA" id="ARBA00022801"/>
    </source>
</evidence>
<name>A0A839EQA9_9HYPH</name>
<dbReference type="SUPFAM" id="SSF53649">
    <property type="entry name" value="Alkaline phosphatase-like"/>
    <property type="match status" value="1"/>
</dbReference>
<dbReference type="InterPro" id="IPR000917">
    <property type="entry name" value="Sulfatase_N"/>
</dbReference>
<dbReference type="InterPro" id="IPR017850">
    <property type="entry name" value="Alkaline_phosphatase_core_sf"/>
</dbReference>
<dbReference type="GO" id="GO:0008484">
    <property type="term" value="F:sulfuric ester hydrolase activity"/>
    <property type="evidence" value="ECO:0007669"/>
    <property type="project" value="TreeGrafter"/>
</dbReference>
<keyword evidence="2" id="KW-0378">Hydrolase</keyword>
<dbReference type="GO" id="GO:0005737">
    <property type="term" value="C:cytoplasm"/>
    <property type="evidence" value="ECO:0007669"/>
    <property type="project" value="TreeGrafter"/>
</dbReference>
<dbReference type="Pfam" id="PF00884">
    <property type="entry name" value="Sulfatase"/>
    <property type="match status" value="1"/>
</dbReference>
<dbReference type="Proteomes" id="UP000549052">
    <property type="component" value="Unassembled WGS sequence"/>
</dbReference>